<dbReference type="InterPro" id="IPR016162">
    <property type="entry name" value="Ald_DH_N"/>
</dbReference>
<dbReference type="InterPro" id="IPR029510">
    <property type="entry name" value="Ald_DH_CS_GLU"/>
</dbReference>
<dbReference type="PANTHER" id="PTHR43111">
    <property type="entry name" value="ALDEHYDE DEHYDROGENASE B-RELATED"/>
    <property type="match status" value="1"/>
</dbReference>
<comment type="caution">
    <text evidence="5">The sequence shown here is derived from an EMBL/GenBank/DDBJ whole genome shotgun (WGS) entry which is preliminary data.</text>
</comment>
<keyword evidence="6" id="KW-1185">Reference proteome</keyword>
<dbReference type="Pfam" id="PF00171">
    <property type="entry name" value="Aldedh"/>
    <property type="match status" value="1"/>
</dbReference>
<dbReference type="Proteomes" id="UP000774935">
    <property type="component" value="Unassembled WGS sequence"/>
</dbReference>
<dbReference type="CDD" id="cd07559">
    <property type="entry name" value="ALDH_ACDHII_AcoD-like"/>
    <property type="match status" value="1"/>
</dbReference>
<sequence>MSTVLEPIIENGKATKKLYAFPQLKGKEIPRDNFIGGQFIPPVKGEYFDNISPINGKVFAQAARSTKEDVELALDAAHKAFPVWSKTSAQERSNTLLRVAQTIEDNLEYLATVDTIDNGKPIRETRAADLPLVVDHFRYFAGVIRSEEGGVSEHDENTVSIVLHEPIGVVGQIIPWNFPLLMAAWKIAPALAAGNTIVLKPAEQTPTSILALMELIGDILPEGVLNVVNGFGTEVGKALGTSPRISKLAFTGSTATGKLIMQYASENIIPSTMELGGKSPNIFFPSVMDADDEFFDKALEGAAFFALNQGEICSAPTRLLVHESIADAFTARVIERVKDIKAGNPLDGETMIGAQVSKPQYDKILNYIKIGKEEGAEVLVGGEPQKLDGELADGYYIQPTILKGHNKMRVFQEEIFGPVVSLTTFKTTEEAIEIANDTIYGLGAGVWTRDAHEMYQVPRAIQAGRVWVNQYHTYPAHAPFGGYKQSGYGRENHKMMLDHYRQTKNMLISYDKKKQGFF</sequence>
<dbReference type="InterPro" id="IPR015590">
    <property type="entry name" value="Aldehyde_DH_dom"/>
</dbReference>
<dbReference type="Gene3D" id="3.40.605.10">
    <property type="entry name" value="Aldehyde Dehydrogenase, Chain A, domain 1"/>
    <property type="match status" value="1"/>
</dbReference>
<dbReference type="PROSITE" id="PS00687">
    <property type="entry name" value="ALDEHYDE_DEHYDR_GLU"/>
    <property type="match status" value="1"/>
</dbReference>
<reference evidence="5 6" key="1">
    <citation type="submission" date="2021-07" db="EMBL/GenBank/DDBJ databases">
        <authorList>
            <person name="Kim M.K."/>
        </authorList>
    </citation>
    <scope>NUCLEOTIDE SEQUENCE [LARGE SCALE GENOMIC DNA]</scope>
    <source>
        <strain evidence="5 6">HLY7-15</strain>
    </source>
</reference>
<name>A0ABS6XEQ9_9BACT</name>
<keyword evidence="1 3" id="KW-0560">Oxidoreductase</keyword>
<proteinExistence type="inferred from homology"/>
<dbReference type="PROSITE" id="PS00070">
    <property type="entry name" value="ALDEHYDE_DEHYDR_CYS"/>
    <property type="match status" value="1"/>
</dbReference>
<accession>A0ABS6XEQ9</accession>
<organism evidence="5 6">
    <name type="scientific">Pontibacter populi</name>
    <dbReference type="NCBI Taxonomy" id="890055"/>
    <lineage>
        <taxon>Bacteria</taxon>
        <taxon>Pseudomonadati</taxon>
        <taxon>Bacteroidota</taxon>
        <taxon>Cytophagia</taxon>
        <taxon>Cytophagales</taxon>
        <taxon>Hymenobacteraceae</taxon>
        <taxon>Pontibacter</taxon>
    </lineage>
</organism>
<dbReference type="EMBL" id="JAHWXQ010000005">
    <property type="protein sequence ID" value="MBW3366480.1"/>
    <property type="molecule type" value="Genomic_DNA"/>
</dbReference>
<dbReference type="InterPro" id="IPR016161">
    <property type="entry name" value="Ald_DH/histidinol_DH"/>
</dbReference>
<protein>
    <submittedName>
        <fullName evidence="5">Aldehyde dehydrogenase</fullName>
    </submittedName>
</protein>
<evidence type="ECO:0000313" key="6">
    <source>
        <dbReference type="Proteomes" id="UP000774935"/>
    </source>
</evidence>
<dbReference type="RefSeq" id="WP_199111206.1">
    <property type="nucleotide sequence ID" value="NZ_JAHWXQ010000005.1"/>
</dbReference>
<dbReference type="Gene3D" id="3.40.309.10">
    <property type="entry name" value="Aldehyde Dehydrogenase, Chain A, domain 2"/>
    <property type="match status" value="1"/>
</dbReference>
<feature type="domain" description="Aldehyde dehydrogenase" evidence="4">
    <location>
        <begin position="46"/>
        <end position="505"/>
    </location>
</feature>
<evidence type="ECO:0000256" key="1">
    <source>
        <dbReference type="ARBA" id="ARBA00023002"/>
    </source>
</evidence>
<evidence type="ECO:0000256" key="3">
    <source>
        <dbReference type="RuleBase" id="RU003345"/>
    </source>
</evidence>
<dbReference type="PANTHER" id="PTHR43111:SF1">
    <property type="entry name" value="ALDEHYDE DEHYDROGENASE B-RELATED"/>
    <property type="match status" value="1"/>
</dbReference>
<feature type="active site" evidence="2">
    <location>
        <position position="274"/>
    </location>
</feature>
<evidence type="ECO:0000259" key="4">
    <source>
        <dbReference type="Pfam" id="PF00171"/>
    </source>
</evidence>
<evidence type="ECO:0000256" key="2">
    <source>
        <dbReference type="PROSITE-ProRule" id="PRU10007"/>
    </source>
</evidence>
<dbReference type="SUPFAM" id="SSF53720">
    <property type="entry name" value="ALDH-like"/>
    <property type="match status" value="1"/>
</dbReference>
<dbReference type="InterPro" id="IPR016163">
    <property type="entry name" value="Ald_DH_C"/>
</dbReference>
<dbReference type="InterPro" id="IPR016160">
    <property type="entry name" value="Ald_DH_CS_CYS"/>
</dbReference>
<evidence type="ECO:0000313" key="5">
    <source>
        <dbReference type="EMBL" id="MBW3366480.1"/>
    </source>
</evidence>
<gene>
    <name evidence="5" type="ORF">KYK27_15560</name>
</gene>
<comment type="similarity">
    <text evidence="3">Belongs to the aldehyde dehydrogenase family.</text>
</comment>